<evidence type="ECO:0000313" key="3">
    <source>
        <dbReference type="Proteomes" id="UP000681720"/>
    </source>
</evidence>
<gene>
    <name evidence="1" type="ORF">BYL167_LOCUS31566</name>
    <name evidence="2" type="ORF">GIL414_LOCUS51484</name>
</gene>
<proteinExistence type="predicted"/>
<dbReference type="EMBL" id="CAJOBH010055887">
    <property type="protein sequence ID" value="CAF4401400.1"/>
    <property type="molecule type" value="Genomic_DNA"/>
</dbReference>
<evidence type="ECO:0000313" key="1">
    <source>
        <dbReference type="EMBL" id="CAF4401400.1"/>
    </source>
</evidence>
<protein>
    <submittedName>
        <fullName evidence="2">Uncharacterized protein</fullName>
    </submittedName>
</protein>
<dbReference type="AlphaFoldDB" id="A0A8S3C655"/>
<name>A0A8S3C655_9BILA</name>
<accession>A0A8S3C655</accession>
<dbReference type="Proteomes" id="UP000681967">
    <property type="component" value="Unassembled WGS sequence"/>
</dbReference>
<sequence length="62" mass="7022">MAARSIFGDSLRITNHEVNLSLQASGESRSLEKSRVEYQQYVIDKLFEVSTLDTEPFQELSG</sequence>
<comment type="caution">
    <text evidence="2">The sequence shown here is derived from an EMBL/GenBank/DDBJ whole genome shotgun (WGS) entry which is preliminary data.</text>
</comment>
<dbReference type="Proteomes" id="UP000681720">
    <property type="component" value="Unassembled WGS sequence"/>
</dbReference>
<evidence type="ECO:0000313" key="2">
    <source>
        <dbReference type="EMBL" id="CAF4893927.1"/>
    </source>
</evidence>
<dbReference type="EMBL" id="CAJOBJ010174073">
    <property type="protein sequence ID" value="CAF4893927.1"/>
    <property type="molecule type" value="Genomic_DNA"/>
</dbReference>
<feature type="non-terminal residue" evidence="2">
    <location>
        <position position="62"/>
    </location>
</feature>
<reference evidence="2" key="1">
    <citation type="submission" date="2021-02" db="EMBL/GenBank/DDBJ databases">
        <authorList>
            <person name="Nowell W R."/>
        </authorList>
    </citation>
    <scope>NUCLEOTIDE SEQUENCE</scope>
</reference>
<organism evidence="2 3">
    <name type="scientific">Rotaria magnacalcarata</name>
    <dbReference type="NCBI Taxonomy" id="392030"/>
    <lineage>
        <taxon>Eukaryota</taxon>
        <taxon>Metazoa</taxon>
        <taxon>Spiralia</taxon>
        <taxon>Gnathifera</taxon>
        <taxon>Rotifera</taxon>
        <taxon>Eurotatoria</taxon>
        <taxon>Bdelloidea</taxon>
        <taxon>Philodinida</taxon>
        <taxon>Philodinidae</taxon>
        <taxon>Rotaria</taxon>
    </lineage>
</organism>